<dbReference type="EMBL" id="BARV01012571">
    <property type="protein sequence ID" value="GAI05256.1"/>
    <property type="molecule type" value="Genomic_DNA"/>
</dbReference>
<proteinExistence type="predicted"/>
<comment type="caution">
    <text evidence="1">The sequence shown here is derived from an EMBL/GenBank/DDBJ whole genome shotgun (WGS) entry which is preliminary data.</text>
</comment>
<name>X1LHD7_9ZZZZ</name>
<sequence length="65" mass="7704">MSIWDVLDPSCTYKKWRVDVDSYSGGHFKNFWFKKNALEYANRYKGGILWVTLINNITEQSIKIN</sequence>
<gene>
    <name evidence="1" type="ORF">S06H3_23211</name>
</gene>
<accession>X1LHD7</accession>
<evidence type="ECO:0000313" key="1">
    <source>
        <dbReference type="EMBL" id="GAI05256.1"/>
    </source>
</evidence>
<reference evidence="1" key="1">
    <citation type="journal article" date="2014" name="Front. Microbiol.">
        <title>High frequency of phylogenetically diverse reductive dehalogenase-homologous genes in deep subseafloor sedimentary metagenomes.</title>
        <authorList>
            <person name="Kawai M."/>
            <person name="Futagami T."/>
            <person name="Toyoda A."/>
            <person name="Takaki Y."/>
            <person name="Nishi S."/>
            <person name="Hori S."/>
            <person name="Arai W."/>
            <person name="Tsubouchi T."/>
            <person name="Morono Y."/>
            <person name="Uchiyama I."/>
            <person name="Ito T."/>
            <person name="Fujiyama A."/>
            <person name="Inagaki F."/>
            <person name="Takami H."/>
        </authorList>
    </citation>
    <scope>NUCLEOTIDE SEQUENCE</scope>
    <source>
        <strain evidence="1">Expedition CK06-06</strain>
    </source>
</reference>
<organism evidence="1">
    <name type="scientific">marine sediment metagenome</name>
    <dbReference type="NCBI Taxonomy" id="412755"/>
    <lineage>
        <taxon>unclassified sequences</taxon>
        <taxon>metagenomes</taxon>
        <taxon>ecological metagenomes</taxon>
    </lineage>
</organism>
<dbReference type="AlphaFoldDB" id="X1LHD7"/>
<protein>
    <submittedName>
        <fullName evidence="1">Uncharacterized protein</fullName>
    </submittedName>
</protein>
<feature type="non-terminal residue" evidence="1">
    <location>
        <position position="65"/>
    </location>
</feature>